<dbReference type="EMBL" id="MU858050">
    <property type="protein sequence ID" value="KAK4219092.1"/>
    <property type="molecule type" value="Genomic_DNA"/>
</dbReference>
<comment type="caution">
    <text evidence="2">The sequence shown here is derived from an EMBL/GenBank/DDBJ whole genome shotgun (WGS) entry which is preliminary data.</text>
</comment>
<name>A0AAN6YLX9_9PEZI</name>
<gene>
    <name evidence="2" type="ORF">QBC37DRAFT_167951</name>
</gene>
<proteinExistence type="predicted"/>
<evidence type="ECO:0000313" key="3">
    <source>
        <dbReference type="Proteomes" id="UP001301769"/>
    </source>
</evidence>
<feature type="coiled-coil region" evidence="1">
    <location>
        <begin position="16"/>
        <end position="43"/>
    </location>
</feature>
<protein>
    <submittedName>
        <fullName evidence="2">Uncharacterized protein</fullName>
    </submittedName>
</protein>
<sequence>MPTNRIPSFPRILNNVRRYSRDIQNVSNEIAHLRELLERKKSTVIFIDIAVDVRIDILMAPVTSSRNSPTTTRIRVWFRRDDHERQNKTPIFPLPRKIIECSIPVSGELTWSLVWACRGSRARFGGRWLNLQVSLWLEAVIPRTFFDCPSISAAVIPQGSPAQPQLFSWDLSSHKALASLGRRAGMLSTSHRSPLDGPLPCKKYRWTSHGWYPT</sequence>
<keyword evidence="3" id="KW-1185">Reference proteome</keyword>
<evidence type="ECO:0000256" key="1">
    <source>
        <dbReference type="SAM" id="Coils"/>
    </source>
</evidence>
<dbReference type="Proteomes" id="UP001301769">
    <property type="component" value="Unassembled WGS sequence"/>
</dbReference>
<accession>A0AAN6YLX9</accession>
<evidence type="ECO:0000313" key="2">
    <source>
        <dbReference type="EMBL" id="KAK4219092.1"/>
    </source>
</evidence>
<dbReference type="AlphaFoldDB" id="A0AAN6YLX9"/>
<reference evidence="2" key="2">
    <citation type="submission" date="2023-05" db="EMBL/GenBank/DDBJ databases">
        <authorList>
            <consortium name="Lawrence Berkeley National Laboratory"/>
            <person name="Steindorff A."/>
            <person name="Hensen N."/>
            <person name="Bonometti L."/>
            <person name="Westerberg I."/>
            <person name="Brannstrom I.O."/>
            <person name="Guillou S."/>
            <person name="Cros-Aarteil S."/>
            <person name="Calhoun S."/>
            <person name="Haridas S."/>
            <person name="Kuo A."/>
            <person name="Mondo S."/>
            <person name="Pangilinan J."/>
            <person name="Riley R."/>
            <person name="Labutti K."/>
            <person name="Andreopoulos B."/>
            <person name="Lipzen A."/>
            <person name="Chen C."/>
            <person name="Yanf M."/>
            <person name="Daum C."/>
            <person name="Ng V."/>
            <person name="Clum A."/>
            <person name="Ohm R."/>
            <person name="Martin F."/>
            <person name="Silar P."/>
            <person name="Natvig D."/>
            <person name="Lalanne C."/>
            <person name="Gautier V."/>
            <person name="Ament-Velasquez S.L."/>
            <person name="Kruys A."/>
            <person name="Hutchinson M.I."/>
            <person name="Powell A.J."/>
            <person name="Barry K."/>
            <person name="Miller A.N."/>
            <person name="Grigoriev I.V."/>
            <person name="Debuchy R."/>
            <person name="Gladieux P."/>
            <person name="Thoren M.H."/>
            <person name="Johannesson H."/>
        </authorList>
    </citation>
    <scope>NUCLEOTIDE SEQUENCE</scope>
    <source>
        <strain evidence="2">PSN293</strain>
    </source>
</reference>
<organism evidence="2 3">
    <name type="scientific">Rhypophila decipiens</name>
    <dbReference type="NCBI Taxonomy" id="261697"/>
    <lineage>
        <taxon>Eukaryota</taxon>
        <taxon>Fungi</taxon>
        <taxon>Dikarya</taxon>
        <taxon>Ascomycota</taxon>
        <taxon>Pezizomycotina</taxon>
        <taxon>Sordariomycetes</taxon>
        <taxon>Sordariomycetidae</taxon>
        <taxon>Sordariales</taxon>
        <taxon>Naviculisporaceae</taxon>
        <taxon>Rhypophila</taxon>
    </lineage>
</organism>
<keyword evidence="1" id="KW-0175">Coiled coil</keyword>
<reference evidence="2" key="1">
    <citation type="journal article" date="2023" name="Mol. Phylogenet. Evol.">
        <title>Genome-scale phylogeny and comparative genomics of the fungal order Sordariales.</title>
        <authorList>
            <person name="Hensen N."/>
            <person name="Bonometti L."/>
            <person name="Westerberg I."/>
            <person name="Brannstrom I.O."/>
            <person name="Guillou S."/>
            <person name="Cros-Aarteil S."/>
            <person name="Calhoun S."/>
            <person name="Haridas S."/>
            <person name="Kuo A."/>
            <person name="Mondo S."/>
            <person name="Pangilinan J."/>
            <person name="Riley R."/>
            <person name="LaButti K."/>
            <person name="Andreopoulos B."/>
            <person name="Lipzen A."/>
            <person name="Chen C."/>
            <person name="Yan M."/>
            <person name="Daum C."/>
            <person name="Ng V."/>
            <person name="Clum A."/>
            <person name="Steindorff A."/>
            <person name="Ohm R.A."/>
            <person name="Martin F."/>
            <person name="Silar P."/>
            <person name="Natvig D.O."/>
            <person name="Lalanne C."/>
            <person name="Gautier V."/>
            <person name="Ament-Velasquez S.L."/>
            <person name="Kruys A."/>
            <person name="Hutchinson M.I."/>
            <person name="Powell A.J."/>
            <person name="Barry K."/>
            <person name="Miller A.N."/>
            <person name="Grigoriev I.V."/>
            <person name="Debuchy R."/>
            <person name="Gladieux P."/>
            <person name="Hiltunen Thoren M."/>
            <person name="Johannesson H."/>
        </authorList>
    </citation>
    <scope>NUCLEOTIDE SEQUENCE</scope>
    <source>
        <strain evidence="2">PSN293</strain>
    </source>
</reference>